<comment type="PTM">
    <text evidence="6">Under oxidizing conditions two disulfide bonds are formed involving the reactive cysteines. Under reducing conditions zinc is bound to the reactive cysteines and the protein is inactive.</text>
</comment>
<dbReference type="Proteomes" id="UP000033924">
    <property type="component" value="Unassembled WGS sequence"/>
</dbReference>
<comment type="subcellular location">
    <subcellularLocation>
        <location evidence="6">Cytoplasm</location>
    </subcellularLocation>
</comment>
<evidence type="ECO:0000256" key="6">
    <source>
        <dbReference type="HAMAP-Rule" id="MF_00117"/>
    </source>
</evidence>
<dbReference type="GO" id="GO:0042026">
    <property type="term" value="P:protein refolding"/>
    <property type="evidence" value="ECO:0007669"/>
    <property type="project" value="TreeGrafter"/>
</dbReference>
<comment type="similarity">
    <text evidence="6">Belongs to the HSP33 family.</text>
</comment>
<dbReference type="SUPFAM" id="SSF118352">
    <property type="entry name" value="HSP33 redox switch-like"/>
    <property type="match status" value="1"/>
</dbReference>
<dbReference type="GO" id="GO:0044183">
    <property type="term" value="F:protein folding chaperone"/>
    <property type="evidence" value="ECO:0007669"/>
    <property type="project" value="TreeGrafter"/>
</dbReference>
<dbReference type="SUPFAM" id="SSF64397">
    <property type="entry name" value="Hsp33 domain"/>
    <property type="match status" value="1"/>
</dbReference>
<keyword evidence="5 6" id="KW-0676">Redox-active center</keyword>
<dbReference type="InterPro" id="IPR000397">
    <property type="entry name" value="Heat_shock_Hsp33"/>
</dbReference>
<comment type="caution">
    <text evidence="7">The sequence shown here is derived from an EMBL/GenBank/DDBJ whole genome shotgun (WGS) entry which is preliminary data.</text>
</comment>
<reference evidence="7 8" key="1">
    <citation type="submission" date="2015-01" db="EMBL/GenBank/DDBJ databases">
        <title>Erwinia tracheiphila.</title>
        <authorList>
            <person name="Shapiro L.R."/>
        </authorList>
    </citation>
    <scope>NUCLEOTIDE SEQUENCE [LARGE SCALE GENOMIC DNA]</scope>
    <source>
        <strain evidence="7 8">BuffGH</strain>
    </source>
</reference>
<dbReference type="HAMAP" id="MF_00117">
    <property type="entry name" value="HslO"/>
    <property type="match status" value="1"/>
</dbReference>
<dbReference type="Pfam" id="PF01430">
    <property type="entry name" value="HSP33"/>
    <property type="match status" value="1"/>
</dbReference>
<dbReference type="PANTHER" id="PTHR30111">
    <property type="entry name" value="33 KDA CHAPERONIN"/>
    <property type="match status" value="1"/>
</dbReference>
<sequence>MVHQDQMQRYLFENYAVRGELVTVSDTWQAIINSHDYPSPVQQILGELLVATSLLTATLKFDGDITVQLQGDGPLKLAVINGDNQQQMRGAAWLQGEIAAGCTLKELVGNGYLVITISPKEGERYQGVVGLEGETLAACLEDYFMRSEQLQTRLFIRTGEHDGKPGAAGILLQILPAQDANPEDFNHLVTLTETIKTDELLNLPANDVLWRLYHQEEVTLFDPQNVSFHCTCSQVRCGEVLRTLAAEEVDQMIAEDGQIDMHCDYCGSHYIFEAVDIAAIRNDSTTGNAQVH</sequence>
<name>A0A0M2KIL7_9GAMM</name>
<accession>A0A0M2KIL7</accession>
<dbReference type="GO" id="GO:0005737">
    <property type="term" value="C:cytoplasm"/>
    <property type="evidence" value="ECO:0007669"/>
    <property type="project" value="UniProtKB-SubCell"/>
</dbReference>
<feature type="disulfide bond" description="Redox-active" evidence="6">
    <location>
        <begin position="230"/>
        <end position="232"/>
    </location>
</feature>
<dbReference type="InterPro" id="IPR016154">
    <property type="entry name" value="Heat_shock_Hsp33_C"/>
</dbReference>
<dbReference type="PATRIC" id="fig|65700.7.peg.4974"/>
<keyword evidence="4 6" id="KW-0143">Chaperone</keyword>
<dbReference type="STRING" id="65700.SY86_19925"/>
<gene>
    <name evidence="6 7" type="primary">hslO</name>
    <name evidence="7" type="ORF">SY86_19925</name>
</gene>
<evidence type="ECO:0000313" key="8">
    <source>
        <dbReference type="Proteomes" id="UP000033924"/>
    </source>
</evidence>
<keyword evidence="2 6" id="KW-0862">Zinc</keyword>
<dbReference type="GO" id="GO:0051082">
    <property type="term" value="F:unfolded protein binding"/>
    <property type="evidence" value="ECO:0007669"/>
    <property type="project" value="UniProtKB-UniRule"/>
</dbReference>
<evidence type="ECO:0000256" key="2">
    <source>
        <dbReference type="ARBA" id="ARBA00022833"/>
    </source>
</evidence>
<dbReference type="NCBIfam" id="NF001033">
    <property type="entry name" value="PRK00114.1"/>
    <property type="match status" value="1"/>
</dbReference>
<dbReference type="CDD" id="cd00498">
    <property type="entry name" value="Hsp33"/>
    <property type="match status" value="1"/>
</dbReference>
<keyword evidence="8" id="KW-1185">Reference proteome</keyword>
<protein>
    <recommendedName>
        <fullName evidence="6">33 kDa chaperonin</fullName>
    </recommendedName>
    <alternativeName>
        <fullName evidence="6">Heat shock protein 33 homolog</fullName>
        <shortName evidence="6">HSP33</shortName>
    </alternativeName>
</protein>
<evidence type="ECO:0000256" key="5">
    <source>
        <dbReference type="ARBA" id="ARBA00023284"/>
    </source>
</evidence>
<evidence type="ECO:0000256" key="3">
    <source>
        <dbReference type="ARBA" id="ARBA00023157"/>
    </source>
</evidence>
<evidence type="ECO:0000256" key="4">
    <source>
        <dbReference type="ARBA" id="ARBA00023186"/>
    </source>
</evidence>
<dbReference type="RefSeq" id="WP_020322845.1">
    <property type="nucleotide sequence ID" value="NZ_CP089932.1"/>
</dbReference>
<dbReference type="InterPro" id="IPR023212">
    <property type="entry name" value="Hsp33_helix_hairpin_bin_dom_sf"/>
</dbReference>
<keyword evidence="3 6" id="KW-1015">Disulfide bond</keyword>
<dbReference type="EMBL" id="JXNU01000003">
    <property type="protein sequence ID" value="KKF37157.1"/>
    <property type="molecule type" value="Genomic_DNA"/>
</dbReference>
<keyword evidence="1 6" id="KW-0963">Cytoplasm</keyword>
<organism evidence="7 8">
    <name type="scientific">Erwinia tracheiphila</name>
    <dbReference type="NCBI Taxonomy" id="65700"/>
    <lineage>
        <taxon>Bacteria</taxon>
        <taxon>Pseudomonadati</taxon>
        <taxon>Pseudomonadota</taxon>
        <taxon>Gammaproteobacteria</taxon>
        <taxon>Enterobacterales</taxon>
        <taxon>Erwiniaceae</taxon>
        <taxon>Erwinia</taxon>
    </lineage>
</organism>
<evidence type="ECO:0000313" key="7">
    <source>
        <dbReference type="EMBL" id="KKF37157.1"/>
    </source>
</evidence>
<feature type="disulfide bond" description="Redox-active" evidence="6">
    <location>
        <begin position="263"/>
        <end position="266"/>
    </location>
</feature>
<dbReference type="Gene3D" id="3.55.30.10">
    <property type="entry name" value="Hsp33 domain"/>
    <property type="match status" value="1"/>
</dbReference>
<dbReference type="Gene3D" id="3.90.1280.10">
    <property type="entry name" value="HSP33 redox switch-like"/>
    <property type="match status" value="1"/>
</dbReference>
<proteinExistence type="inferred from homology"/>
<dbReference type="PIRSF" id="PIRSF005261">
    <property type="entry name" value="Heat_shock_Hsp33"/>
    <property type="match status" value="1"/>
</dbReference>
<dbReference type="InterPro" id="IPR016153">
    <property type="entry name" value="Heat_shock_Hsp33_N"/>
</dbReference>
<evidence type="ECO:0000256" key="1">
    <source>
        <dbReference type="ARBA" id="ARBA00022490"/>
    </source>
</evidence>
<dbReference type="Gene3D" id="1.10.287.480">
    <property type="entry name" value="helix hairpin bin"/>
    <property type="match status" value="1"/>
</dbReference>
<dbReference type="AlphaFoldDB" id="A0A0M2KIL7"/>
<comment type="function">
    <text evidence="6">Redox regulated molecular chaperone. Protects both thermally unfolding and oxidatively damaged proteins from irreversible aggregation. Plays an important role in the bacterial defense system toward oxidative stress.</text>
</comment>
<dbReference type="PANTHER" id="PTHR30111:SF1">
    <property type="entry name" value="33 KDA CHAPERONIN"/>
    <property type="match status" value="1"/>
</dbReference>